<feature type="compositionally biased region" description="Basic and acidic residues" evidence="1">
    <location>
        <begin position="1"/>
        <end position="17"/>
    </location>
</feature>
<sequence>MADKSVDVIEEASEIKESGPYQTGDEWELAQRVQTLFRAAFDAKNQLGLVDLWRSCDDYKHNRQNPKQSEEHPGSVTNIIHPNIESQIADLVDKPYSVAVKGWEPSDDMFAEQTANLMDFIMFRNRMKQKLNLAEHDRLELGTAIIKVWFDDDELEGRGLPRFEPVSPANFFPDPKLPSGHLIQESEFLIHAVPKPLSWFRERFKERGKYVTREVEVPYNPEATFTDAMTDEVETVTSEKALLLECYMKDRDGKMYCVSVANSIVLEDSRKVLKGKKLQRRNHYPFVMIPCYPQRGTAWGMGDVELLMPTQDLINELDDQVRMNARMMGNPQVVIGMGAGRGFDFRKWTNKAGLRVPMRDQNAFKVVEGRQVSPDVINRREKAFQEADLISGRPDVNRGQQPGAVTAASAILALQQAGQKGVVHKAEMFKEGWSDVLELLFDEVLEHWDEEMWIRVDGDKPDWKFVNPKQLRAVPRMIPNALFGILPEQEAMVNLQDETGKEITRDAQFDLRLDMGNGFPNDKAFAFQMFLDISKISYPDGPLIGRDEMRDFLRNNVGIPLKENNSRGQQEMLQQQMMMGQPPPQPGMQPEMSAPPPMQPAMVDPMNQQVQAMSNMMPS</sequence>
<feature type="compositionally biased region" description="Pro residues" evidence="1">
    <location>
        <begin position="581"/>
        <end position="599"/>
    </location>
</feature>
<organism evidence="2 3">
    <name type="scientific">Paenibacillus qinlingensis</name>
    <dbReference type="NCBI Taxonomy" id="1837343"/>
    <lineage>
        <taxon>Bacteria</taxon>
        <taxon>Bacillati</taxon>
        <taxon>Bacillota</taxon>
        <taxon>Bacilli</taxon>
        <taxon>Bacillales</taxon>
        <taxon>Paenibacillaceae</taxon>
        <taxon>Paenibacillus</taxon>
    </lineage>
</organism>
<evidence type="ECO:0000313" key="2">
    <source>
        <dbReference type="EMBL" id="MDR6555445.1"/>
    </source>
</evidence>
<dbReference type="Proteomes" id="UP001267290">
    <property type="component" value="Unassembled WGS sequence"/>
</dbReference>
<dbReference type="InterPro" id="IPR056909">
    <property type="entry name" value="SU10_portal"/>
</dbReference>
<feature type="region of interest" description="Disordered" evidence="1">
    <location>
        <begin position="578"/>
        <end position="603"/>
    </location>
</feature>
<name>A0ABU1P6Q6_9BACL</name>
<dbReference type="Pfam" id="PF23899">
    <property type="entry name" value="SU10_portal"/>
    <property type="match status" value="1"/>
</dbReference>
<comment type="caution">
    <text evidence="2">The sequence shown here is derived from an EMBL/GenBank/DDBJ whole genome shotgun (WGS) entry which is preliminary data.</text>
</comment>
<proteinExistence type="predicted"/>
<evidence type="ECO:0008006" key="4">
    <source>
        <dbReference type="Google" id="ProtNLM"/>
    </source>
</evidence>
<dbReference type="RefSeq" id="WP_310502778.1">
    <property type="nucleotide sequence ID" value="NZ_JAVDSB010000030.1"/>
</dbReference>
<keyword evidence="3" id="KW-1185">Reference proteome</keyword>
<reference evidence="2 3" key="1">
    <citation type="submission" date="2023-07" db="EMBL/GenBank/DDBJ databases">
        <title>Sorghum-associated microbial communities from plants grown in Nebraska, USA.</title>
        <authorList>
            <person name="Schachtman D."/>
        </authorList>
    </citation>
    <scope>NUCLEOTIDE SEQUENCE [LARGE SCALE GENOMIC DNA]</scope>
    <source>
        <strain evidence="2 3">CC258</strain>
    </source>
</reference>
<feature type="region of interest" description="Disordered" evidence="1">
    <location>
        <begin position="1"/>
        <end position="20"/>
    </location>
</feature>
<accession>A0ABU1P6Q6</accession>
<dbReference type="EMBL" id="JAVDSB010000030">
    <property type="protein sequence ID" value="MDR6555445.1"/>
    <property type="molecule type" value="Genomic_DNA"/>
</dbReference>
<evidence type="ECO:0000313" key="3">
    <source>
        <dbReference type="Proteomes" id="UP001267290"/>
    </source>
</evidence>
<gene>
    <name evidence="2" type="ORF">J2736_006707</name>
</gene>
<evidence type="ECO:0000256" key="1">
    <source>
        <dbReference type="SAM" id="MobiDB-lite"/>
    </source>
</evidence>
<protein>
    <recommendedName>
        <fullName evidence="4">Portal protein</fullName>
    </recommendedName>
</protein>